<organism evidence="1 2">
    <name type="scientific">Platysternon megacephalum</name>
    <name type="common">big-headed turtle</name>
    <dbReference type="NCBI Taxonomy" id="55544"/>
    <lineage>
        <taxon>Eukaryota</taxon>
        <taxon>Metazoa</taxon>
        <taxon>Chordata</taxon>
        <taxon>Craniata</taxon>
        <taxon>Vertebrata</taxon>
        <taxon>Euteleostomi</taxon>
        <taxon>Archelosauria</taxon>
        <taxon>Testudinata</taxon>
        <taxon>Testudines</taxon>
        <taxon>Cryptodira</taxon>
        <taxon>Durocryptodira</taxon>
        <taxon>Testudinoidea</taxon>
        <taxon>Platysternidae</taxon>
        <taxon>Platysternon</taxon>
    </lineage>
</organism>
<reference evidence="1 2" key="1">
    <citation type="submission" date="2019-04" db="EMBL/GenBank/DDBJ databases">
        <title>Draft genome of the big-headed turtle Platysternon megacephalum.</title>
        <authorList>
            <person name="Gong S."/>
        </authorList>
    </citation>
    <scope>NUCLEOTIDE SEQUENCE [LARGE SCALE GENOMIC DNA]</scope>
    <source>
        <strain evidence="1">DO16091913</strain>
        <tissue evidence="1">Muscle</tissue>
    </source>
</reference>
<dbReference type="Proteomes" id="UP000297703">
    <property type="component" value="Unassembled WGS sequence"/>
</dbReference>
<dbReference type="AlphaFoldDB" id="A0A4D9EWC5"/>
<comment type="caution">
    <text evidence="1">The sequence shown here is derived from an EMBL/GenBank/DDBJ whole genome shotgun (WGS) entry which is preliminary data.</text>
</comment>
<evidence type="ECO:0000313" key="1">
    <source>
        <dbReference type="EMBL" id="TFK14959.1"/>
    </source>
</evidence>
<sequence length="119" mass="13871">MVVIDMYGGESMLILHAGFVSQLAGLHINYCREMHKCPDCETEHGQTFRYSYSHRNQCSHSKVALQAKYSLFFYFNSKDTRNHVRGSAYETEGKSLFRENLNYAFPTLLPFLAMIKRKF</sequence>
<accession>A0A4D9EWC5</accession>
<gene>
    <name evidence="1" type="ORF">DR999_PMT01229</name>
</gene>
<evidence type="ECO:0000313" key="2">
    <source>
        <dbReference type="Proteomes" id="UP000297703"/>
    </source>
</evidence>
<protein>
    <submittedName>
        <fullName evidence="1">Kelch repeat and BTB domain-containing protein 4</fullName>
    </submittedName>
</protein>
<name>A0A4D9EWC5_9SAUR</name>
<proteinExistence type="predicted"/>
<dbReference type="EMBL" id="QXTE01000006">
    <property type="protein sequence ID" value="TFK14959.1"/>
    <property type="molecule type" value="Genomic_DNA"/>
</dbReference>
<reference evidence="1 2" key="2">
    <citation type="submission" date="2019-04" db="EMBL/GenBank/DDBJ databases">
        <title>The genome sequence of big-headed turtle.</title>
        <authorList>
            <person name="Gong S."/>
        </authorList>
    </citation>
    <scope>NUCLEOTIDE SEQUENCE [LARGE SCALE GENOMIC DNA]</scope>
    <source>
        <strain evidence="1">DO16091913</strain>
        <tissue evidence="1">Muscle</tissue>
    </source>
</reference>
<keyword evidence="2" id="KW-1185">Reference proteome</keyword>